<gene>
    <name evidence="1" type="ORF">R5R35_003121</name>
</gene>
<dbReference type="InterPro" id="IPR011990">
    <property type="entry name" value="TPR-like_helical_dom_sf"/>
</dbReference>
<name>A0AAN9Z6C4_9ORTH</name>
<reference evidence="1 2" key="1">
    <citation type="submission" date="2024-03" db="EMBL/GenBank/DDBJ databases">
        <title>The genome assembly and annotation of the cricket Gryllus longicercus Weissman &amp; Gray.</title>
        <authorList>
            <person name="Szrajer S."/>
            <person name="Gray D."/>
            <person name="Ylla G."/>
        </authorList>
    </citation>
    <scope>NUCLEOTIDE SEQUENCE [LARGE SCALE GENOMIC DNA]</scope>
    <source>
        <strain evidence="1">DAG 2021-001</strain>
        <tissue evidence="1">Whole body minus gut</tissue>
    </source>
</reference>
<accession>A0AAN9Z6C4</accession>
<organism evidence="1 2">
    <name type="scientific">Gryllus longicercus</name>
    <dbReference type="NCBI Taxonomy" id="2509291"/>
    <lineage>
        <taxon>Eukaryota</taxon>
        <taxon>Metazoa</taxon>
        <taxon>Ecdysozoa</taxon>
        <taxon>Arthropoda</taxon>
        <taxon>Hexapoda</taxon>
        <taxon>Insecta</taxon>
        <taxon>Pterygota</taxon>
        <taxon>Neoptera</taxon>
        <taxon>Polyneoptera</taxon>
        <taxon>Orthoptera</taxon>
        <taxon>Ensifera</taxon>
        <taxon>Gryllidea</taxon>
        <taxon>Grylloidea</taxon>
        <taxon>Gryllidae</taxon>
        <taxon>Gryllinae</taxon>
        <taxon>Gryllus</taxon>
    </lineage>
</organism>
<keyword evidence="2" id="KW-1185">Reference proteome</keyword>
<sequence length="639" mass="72771">MLEGNANVVRSMNVLETSIQQEWIESDLVNFYHKIKTLSSSACSIPFEVYLNSLFNVLWLLWAKRTCEDEDKDMLFEMLEDCFKKVLMSINVQTKPTSHESRGEIVLSMLNSVIGSVTDCEIPQCFQIIDLCLLCLHLFLQFKLASSKLLKSIIFILKDKWPLIKTKFAESLKGNSISTSNRKIIKLFKFGFLKVNDTTDYSIPKVCENLSVMGCSLLYGLGYFQDCTDFHTNFLSDNCCNFMSTYIQADACLQLQAMDVSQLHIHKLSKIPLNAAAEKHFHLLKGKHAQLSGLAVDAHLEFTHVLQSKQFIYEGLINILNNLKIGVHTFYEKSAEHGSDAVIDKLVRVLHCFQTFIANTPSFERNCKFSAENQILSVLRQGESYQPEDILCMIGKELLWLELHYLSSNTRSKTPDIAAKCYMNILCTYYKKDASLQMLSIHSDIIHEAVVAFLLCDKIHDAEIMCQILVQKCTIREKPHEDLDHTQEEFLMKSGVSAQMLMAYIKMFQKKYDEAQRLLTRIKKTLLEVYFSLVKADSIRVLLLDAVIAKVYILKAYLFMKADYKMDALQCCQKAIKHNTGAEAVEECKGVARHLGAELHVPPSPPPAYTPAPTLTPTLRYLLVAKVTLHTPTEDTIWT</sequence>
<dbReference type="Proteomes" id="UP001378592">
    <property type="component" value="Unassembled WGS sequence"/>
</dbReference>
<comment type="caution">
    <text evidence="1">The sequence shown here is derived from an EMBL/GenBank/DDBJ whole genome shotgun (WGS) entry which is preliminary data.</text>
</comment>
<evidence type="ECO:0000313" key="1">
    <source>
        <dbReference type="EMBL" id="KAK7864509.1"/>
    </source>
</evidence>
<dbReference type="AlphaFoldDB" id="A0AAN9Z6C4"/>
<proteinExistence type="predicted"/>
<dbReference type="EMBL" id="JAZDUA010000201">
    <property type="protein sequence ID" value="KAK7864509.1"/>
    <property type="molecule type" value="Genomic_DNA"/>
</dbReference>
<dbReference type="SUPFAM" id="SSF48452">
    <property type="entry name" value="TPR-like"/>
    <property type="match status" value="1"/>
</dbReference>
<evidence type="ECO:0000313" key="2">
    <source>
        <dbReference type="Proteomes" id="UP001378592"/>
    </source>
</evidence>
<protein>
    <submittedName>
        <fullName evidence="1">Uncharacterized protein</fullName>
    </submittedName>
</protein>